<feature type="signal peptide" evidence="2">
    <location>
        <begin position="1"/>
        <end position="37"/>
    </location>
</feature>
<dbReference type="InterPro" id="IPR016117">
    <property type="entry name" value="ArgJ-like_dom_sf"/>
</dbReference>
<dbReference type="Pfam" id="PF03576">
    <property type="entry name" value="Peptidase_S58"/>
    <property type="match status" value="1"/>
</dbReference>
<dbReference type="PANTHER" id="PTHR36512:SF3">
    <property type="entry name" value="BLR5678 PROTEIN"/>
    <property type="match status" value="1"/>
</dbReference>
<evidence type="ECO:0000313" key="3">
    <source>
        <dbReference type="EMBL" id="SHF59622.1"/>
    </source>
</evidence>
<evidence type="ECO:0000256" key="2">
    <source>
        <dbReference type="SAM" id="SignalP"/>
    </source>
</evidence>
<dbReference type="PANTHER" id="PTHR36512">
    <property type="entry name" value="D-AMINOPEPTIDASE"/>
    <property type="match status" value="1"/>
</dbReference>
<comment type="similarity">
    <text evidence="1">Belongs to the peptidase S58 family.</text>
</comment>
<keyword evidence="2" id="KW-0732">Signal</keyword>
<keyword evidence="4" id="KW-1185">Reference proteome</keyword>
<proteinExistence type="inferred from homology"/>
<protein>
    <submittedName>
        <fullName evidence="3">Peptidase family S58</fullName>
    </submittedName>
</protein>
<name>A0A1M5CYL5_STRHI</name>
<feature type="chain" id="PRO_5012431803" evidence="2">
    <location>
        <begin position="38"/>
        <end position="114"/>
    </location>
</feature>
<dbReference type="STRING" id="2017.SAMN05444320_104218"/>
<dbReference type="EMBL" id="FQVN01000004">
    <property type="protein sequence ID" value="SHF59622.1"/>
    <property type="molecule type" value="Genomic_DNA"/>
</dbReference>
<dbReference type="SUPFAM" id="SSF56266">
    <property type="entry name" value="DmpA/ArgJ-like"/>
    <property type="match status" value="1"/>
</dbReference>
<reference evidence="3 4" key="1">
    <citation type="submission" date="2016-11" db="EMBL/GenBank/DDBJ databases">
        <authorList>
            <person name="Jaros S."/>
            <person name="Januszkiewicz K."/>
            <person name="Wedrychowicz H."/>
        </authorList>
    </citation>
    <scope>NUCLEOTIDE SEQUENCE [LARGE SCALE GENOMIC DNA]</scope>
    <source>
        <strain evidence="3 4">DSM 44523</strain>
    </source>
</reference>
<accession>A0A1M5CYL5</accession>
<dbReference type="OrthoDB" id="9808347at2"/>
<gene>
    <name evidence="3" type="ORF">SAMN05444320_104218</name>
</gene>
<evidence type="ECO:0000313" key="4">
    <source>
        <dbReference type="Proteomes" id="UP000184501"/>
    </source>
</evidence>
<dbReference type="GO" id="GO:0004177">
    <property type="term" value="F:aminopeptidase activity"/>
    <property type="evidence" value="ECO:0007669"/>
    <property type="project" value="TreeGrafter"/>
</dbReference>
<dbReference type="AlphaFoldDB" id="A0A1M5CYL5"/>
<organism evidence="3 4">
    <name type="scientific">Streptoalloteichus hindustanus</name>
    <dbReference type="NCBI Taxonomy" id="2017"/>
    <lineage>
        <taxon>Bacteria</taxon>
        <taxon>Bacillati</taxon>
        <taxon>Actinomycetota</taxon>
        <taxon>Actinomycetes</taxon>
        <taxon>Pseudonocardiales</taxon>
        <taxon>Pseudonocardiaceae</taxon>
        <taxon>Streptoalloteichus</taxon>
    </lineage>
</organism>
<dbReference type="Gene3D" id="3.60.70.12">
    <property type="entry name" value="L-amino peptidase D-ALA esterase/amidase"/>
    <property type="match status" value="1"/>
</dbReference>
<sequence length="114" mass="11153">MLGQQRTRSWSAAGRAFAGLSAAAALAAALPAPVASAQEPAAGPTNSITDVAGIEVGQHTDHANVTGTSVLLMKEGAQVGVDVRGGIPGTVNTDALDPVTAQPAFHGLVLSGGS</sequence>
<dbReference type="Proteomes" id="UP000184501">
    <property type="component" value="Unassembled WGS sequence"/>
</dbReference>
<evidence type="ECO:0000256" key="1">
    <source>
        <dbReference type="ARBA" id="ARBA00007068"/>
    </source>
</evidence>
<dbReference type="InterPro" id="IPR005321">
    <property type="entry name" value="Peptidase_S58_DmpA"/>
</dbReference>